<name>M5U1R4_9BACT</name>
<protein>
    <submittedName>
        <fullName evidence="1">Uncharacterized protein</fullName>
    </submittedName>
</protein>
<comment type="caution">
    <text evidence="1">The sequence shown here is derived from an EMBL/GenBank/DDBJ whole genome shotgun (WGS) entry which is preliminary data.</text>
</comment>
<gene>
    <name evidence="1" type="ORF">RSSM_03192</name>
</gene>
<proteinExistence type="predicted"/>
<accession>M5U1R4</accession>
<dbReference type="EMBL" id="ANOH01000218">
    <property type="protein sequence ID" value="EMI55380.1"/>
    <property type="molecule type" value="Genomic_DNA"/>
</dbReference>
<reference evidence="1 2" key="1">
    <citation type="journal article" date="2013" name="Mar. Genomics">
        <title>Expression of sulfatases in Rhodopirellula baltica and the diversity of sulfatases in the genus Rhodopirellula.</title>
        <authorList>
            <person name="Wegner C.E."/>
            <person name="Richter-Heitmann T."/>
            <person name="Klindworth A."/>
            <person name="Klockow C."/>
            <person name="Richter M."/>
            <person name="Achstetter T."/>
            <person name="Glockner F.O."/>
            <person name="Harder J."/>
        </authorList>
    </citation>
    <scope>NUCLEOTIDE SEQUENCE [LARGE SCALE GENOMIC DNA]</scope>
    <source>
        <strain evidence="1 2">SM41</strain>
    </source>
</reference>
<organism evidence="1 2">
    <name type="scientific">Rhodopirellula sallentina SM41</name>
    <dbReference type="NCBI Taxonomy" id="1263870"/>
    <lineage>
        <taxon>Bacteria</taxon>
        <taxon>Pseudomonadati</taxon>
        <taxon>Planctomycetota</taxon>
        <taxon>Planctomycetia</taxon>
        <taxon>Pirellulales</taxon>
        <taxon>Pirellulaceae</taxon>
        <taxon>Rhodopirellula</taxon>
    </lineage>
</organism>
<sequence length="40" mass="4271">MGASIVASAPDQSLQIVYPDVHLAPKRAFLADAFSRSENP</sequence>
<evidence type="ECO:0000313" key="2">
    <source>
        <dbReference type="Proteomes" id="UP000011885"/>
    </source>
</evidence>
<dbReference type="PATRIC" id="fig|1263870.3.peg.3389"/>
<dbReference type="Proteomes" id="UP000011885">
    <property type="component" value="Unassembled WGS sequence"/>
</dbReference>
<dbReference type="AlphaFoldDB" id="M5U1R4"/>
<evidence type="ECO:0000313" key="1">
    <source>
        <dbReference type="EMBL" id="EMI55380.1"/>
    </source>
</evidence>
<keyword evidence="2" id="KW-1185">Reference proteome</keyword>